<evidence type="ECO:0000256" key="1">
    <source>
        <dbReference type="ARBA" id="ARBA00004474"/>
    </source>
</evidence>
<dbReference type="InterPro" id="IPR006843">
    <property type="entry name" value="PAP/fibrillin_dom"/>
</dbReference>
<protein>
    <submittedName>
        <fullName evidence="3">Uncharacterized protein</fullName>
    </submittedName>
</protein>
<dbReference type="EMBL" id="BNCQ01000012">
    <property type="protein sequence ID" value="GIM02519.1"/>
    <property type="molecule type" value="Genomic_DNA"/>
</dbReference>
<reference evidence="3" key="1">
    <citation type="journal article" date="2021" name="Proc. Natl. Acad. Sci. U.S.A.">
        <title>Three genomes in the algal genus Volvox reveal the fate of a haploid sex-determining region after a transition to homothallism.</title>
        <authorList>
            <person name="Yamamoto K."/>
            <person name="Hamaji T."/>
            <person name="Kawai-Toyooka H."/>
            <person name="Matsuzaki R."/>
            <person name="Takahashi F."/>
            <person name="Nishimura Y."/>
            <person name="Kawachi M."/>
            <person name="Noguchi H."/>
            <person name="Minakuchi Y."/>
            <person name="Umen J.G."/>
            <person name="Toyoda A."/>
            <person name="Nozaki H."/>
        </authorList>
    </citation>
    <scope>NUCLEOTIDE SEQUENCE</scope>
    <source>
        <strain evidence="3">NIES-3785</strain>
    </source>
</reference>
<keyword evidence="2" id="KW-0934">Plastid</keyword>
<proteinExistence type="predicted"/>
<name>A0A8J4G975_9CHLO</name>
<dbReference type="InterPro" id="IPR039633">
    <property type="entry name" value="PAP"/>
</dbReference>
<dbReference type="PANTHER" id="PTHR31906">
    <property type="entry name" value="PLASTID-LIPID-ASSOCIATED PROTEIN 4, CHLOROPLASTIC-RELATED"/>
    <property type="match status" value="1"/>
</dbReference>
<dbReference type="Pfam" id="PF04755">
    <property type="entry name" value="PAP_fibrillin"/>
    <property type="match status" value="2"/>
</dbReference>
<comment type="subcellular location">
    <subcellularLocation>
        <location evidence="1">Plastid</location>
    </subcellularLocation>
</comment>
<organism evidence="3 4">
    <name type="scientific">Volvox reticuliferus</name>
    <dbReference type="NCBI Taxonomy" id="1737510"/>
    <lineage>
        <taxon>Eukaryota</taxon>
        <taxon>Viridiplantae</taxon>
        <taxon>Chlorophyta</taxon>
        <taxon>core chlorophytes</taxon>
        <taxon>Chlorophyceae</taxon>
        <taxon>CS clade</taxon>
        <taxon>Chlamydomonadales</taxon>
        <taxon>Volvocaceae</taxon>
        <taxon>Volvox</taxon>
    </lineage>
</organism>
<evidence type="ECO:0000313" key="3">
    <source>
        <dbReference type="EMBL" id="GIM02519.1"/>
    </source>
</evidence>
<dbReference type="AlphaFoldDB" id="A0A8J4G975"/>
<dbReference type="Proteomes" id="UP000722791">
    <property type="component" value="Unassembled WGS sequence"/>
</dbReference>
<sequence>MFEHTLLHFDSYAGAGPLRPLTVAARKQHPTRAAGTTALRQGHEWSLSVWTRCRHHKFTSNGQKYSSKRLNLLAMQAAAPHDPALNSPAGEGAAEDELFDRTPAETYKPKSVGIVSSENTQCERRLERLRISLLAAVSSLDRGLAANAREAAEIDGLCSRLEALGGPVTLLPIDALGGGADEFSRNLLAGTWRLIYSSGFNSGSLGGRRPGPPAALFPAILGQVYQRIDPETAKLDNIVELLFSYGAPDWGLLGLGEEAFSRGLTGLSKQMGVELKPEQLPAQLRDLLKNPAEKQEKQNRESPAARLTLRHDYEVTLPATVRIVYEETYGELVGSDLFAQLPRLQAPSLPGPLRPPKFLRSANFDVTFLDETLRITRGDRGELRVYLRDTAADAVVGGAERNTVGAMAREYDD</sequence>
<dbReference type="GO" id="GO:0009536">
    <property type="term" value="C:plastid"/>
    <property type="evidence" value="ECO:0007669"/>
    <property type="project" value="UniProtKB-SubCell"/>
</dbReference>
<accession>A0A8J4G975</accession>
<dbReference type="OrthoDB" id="203682at2759"/>
<gene>
    <name evidence="3" type="ORF">Vretimale_7345</name>
</gene>
<evidence type="ECO:0000256" key="2">
    <source>
        <dbReference type="ARBA" id="ARBA00022640"/>
    </source>
</evidence>
<comment type="caution">
    <text evidence="3">The sequence shown here is derived from an EMBL/GenBank/DDBJ whole genome shotgun (WGS) entry which is preliminary data.</text>
</comment>
<evidence type="ECO:0000313" key="4">
    <source>
        <dbReference type="Proteomes" id="UP000722791"/>
    </source>
</evidence>